<dbReference type="GO" id="GO:0016747">
    <property type="term" value="F:acyltransferase activity, transferring groups other than amino-acyl groups"/>
    <property type="evidence" value="ECO:0007669"/>
    <property type="project" value="InterPro"/>
</dbReference>
<evidence type="ECO:0000313" key="2">
    <source>
        <dbReference type="EMBL" id="CCB86735.1"/>
    </source>
</evidence>
<keyword evidence="3" id="KW-1185">Reference proteome</keyword>
<dbReference type="PROSITE" id="PS51186">
    <property type="entry name" value="GNAT"/>
    <property type="match status" value="1"/>
</dbReference>
<dbReference type="InterPro" id="IPR016181">
    <property type="entry name" value="Acyl_CoA_acyltransferase"/>
</dbReference>
<dbReference type="Proteomes" id="UP000000495">
    <property type="component" value="Chromosome"/>
</dbReference>
<feature type="domain" description="N-acetyltransferase" evidence="1">
    <location>
        <begin position="1"/>
        <end position="82"/>
    </location>
</feature>
<name>F8L0J0_PARAV</name>
<reference evidence="2 3" key="2">
    <citation type="journal article" date="2011" name="Mol. Biol. Evol.">
        <title>Unity in variety--the pan-genome of the Chlamydiae.</title>
        <authorList>
            <person name="Collingro A."/>
            <person name="Tischler P."/>
            <person name="Weinmaier T."/>
            <person name="Penz T."/>
            <person name="Heinz E."/>
            <person name="Brunham R.C."/>
            <person name="Read T.D."/>
            <person name="Bavoil P.M."/>
            <person name="Sachse K."/>
            <person name="Kahane S."/>
            <person name="Friedman M.G."/>
            <person name="Rattei T."/>
            <person name="Myers G.S."/>
            <person name="Horn M."/>
        </authorList>
    </citation>
    <scope>NUCLEOTIDE SEQUENCE [LARGE SCALE GENOMIC DNA]</scope>
    <source>
        <strain evidence="3">UV7</strain>
    </source>
</reference>
<dbReference type="HOGENOM" id="CLU_013985_11_11_0"/>
<proteinExistence type="predicted"/>
<dbReference type="Pfam" id="PF00583">
    <property type="entry name" value="Acetyltransf_1"/>
    <property type="match status" value="1"/>
</dbReference>
<dbReference type="AlphaFoldDB" id="F8L0J0"/>
<gene>
    <name evidence="2" type="ordered locus">PUV_17850</name>
</gene>
<dbReference type="EMBL" id="FR872580">
    <property type="protein sequence ID" value="CCB86735.1"/>
    <property type="molecule type" value="Genomic_DNA"/>
</dbReference>
<evidence type="ECO:0000313" key="3">
    <source>
        <dbReference type="Proteomes" id="UP000000495"/>
    </source>
</evidence>
<sequence>MIDIDHSAFELRYVFLNKEYRSQRGFAKKMLDTVLTWSKEHDVNAIYLGTTLAFRAAHRFYEKHGFREIARNGMPSYCQPMDCDEKFYRLGL</sequence>
<organism evidence="2 3">
    <name type="scientific">Parachlamydia acanthamoebae (strain UV7)</name>
    <dbReference type="NCBI Taxonomy" id="765952"/>
    <lineage>
        <taxon>Bacteria</taxon>
        <taxon>Pseudomonadati</taxon>
        <taxon>Chlamydiota</taxon>
        <taxon>Chlamydiia</taxon>
        <taxon>Parachlamydiales</taxon>
        <taxon>Parachlamydiaceae</taxon>
        <taxon>Parachlamydia</taxon>
    </lineage>
</organism>
<reference key="1">
    <citation type="journal article" date="2011" name="Mol. Biol. Evol.">
        <title>Unity in variety -- the pan-genome of the Chlamydiae.</title>
        <authorList>
            <person name="Collingro A."/>
            <person name="Tischler P."/>
            <person name="Weinmaier T."/>
            <person name="Penz T."/>
            <person name="Heinz E."/>
            <person name="Brunham R.C."/>
            <person name="Read T.D."/>
            <person name="Bavoil P.M."/>
            <person name="Sachse K."/>
            <person name="Kahane S."/>
            <person name="Friedman M.G."/>
            <person name="Rattei T."/>
            <person name="Myers G.S.A."/>
            <person name="Horn M."/>
        </authorList>
    </citation>
    <scope>NUCLEOTIDE SEQUENCE</scope>
    <source>
        <strain>UV7</strain>
    </source>
</reference>
<dbReference type="SUPFAM" id="SSF55729">
    <property type="entry name" value="Acyl-CoA N-acyltransferases (Nat)"/>
    <property type="match status" value="1"/>
</dbReference>
<dbReference type="Gene3D" id="3.40.630.30">
    <property type="match status" value="1"/>
</dbReference>
<dbReference type="eggNOG" id="COG0456">
    <property type="taxonomic scope" value="Bacteria"/>
</dbReference>
<dbReference type="InterPro" id="IPR000182">
    <property type="entry name" value="GNAT_dom"/>
</dbReference>
<accession>F8L0J0</accession>
<evidence type="ECO:0000259" key="1">
    <source>
        <dbReference type="PROSITE" id="PS51186"/>
    </source>
</evidence>
<protein>
    <recommendedName>
        <fullName evidence="1">N-acetyltransferase domain-containing protein</fullName>
    </recommendedName>
</protein>
<dbReference type="STRING" id="765952.PUV_17850"/>
<dbReference type="KEGG" id="puv:PUV_17850"/>